<dbReference type="Pfam" id="PF02018">
    <property type="entry name" value="CBM_4_9"/>
    <property type="match status" value="1"/>
</dbReference>
<dbReference type="OrthoDB" id="5150344at2759"/>
<protein>
    <recommendedName>
        <fullName evidence="4">CBM-cenC domain-containing protein</fullName>
    </recommendedName>
</protein>
<reference evidence="5" key="1">
    <citation type="submission" date="2020-01" db="EMBL/GenBank/DDBJ databases">
        <title>Identification and distribution of gene clusters putatively required for synthesis of sphingolipid metabolism inhibitors in phylogenetically diverse species of the filamentous fungus Fusarium.</title>
        <authorList>
            <person name="Kim H.-S."/>
            <person name="Busman M."/>
            <person name="Brown D.W."/>
            <person name="Divon H."/>
            <person name="Uhlig S."/>
            <person name="Proctor R.H."/>
        </authorList>
    </citation>
    <scope>NUCLEOTIDE SEQUENCE</scope>
    <source>
        <strain evidence="5">NRRL 53441</strain>
    </source>
</reference>
<keyword evidence="1" id="KW-0378">Hydrolase</keyword>
<keyword evidence="6" id="KW-1185">Reference proteome</keyword>
<feature type="region of interest" description="Disordered" evidence="2">
    <location>
        <begin position="22"/>
        <end position="44"/>
    </location>
</feature>
<feature type="region of interest" description="Disordered" evidence="2">
    <location>
        <begin position="71"/>
        <end position="151"/>
    </location>
</feature>
<dbReference type="InterPro" id="IPR003305">
    <property type="entry name" value="CenC_carb-bd"/>
</dbReference>
<accession>A0A8H4K6V4</accession>
<evidence type="ECO:0000256" key="3">
    <source>
        <dbReference type="SAM" id="SignalP"/>
    </source>
</evidence>
<evidence type="ECO:0000256" key="1">
    <source>
        <dbReference type="ARBA" id="ARBA00022801"/>
    </source>
</evidence>
<sequence length="317" mass="33581">MRWISIATVLSAALLPAASARPRCHPAKPTTTSGAPTTTAIGSSIGTLSTDTATTLETFATYETTSAFETTVTESESATTTDATSAFETTITDSTTSTSGITTELETSITASETATATTDATTTNFEATIAESATTAETTDAEVTTTATTEAAETTNLIENGNFEEIPNMDWSFRGSEIKTSSQRARSPNNYAEFKVEGTEAVGSNQLNQTLHGLSTDRLYRLSFFSTAFSSAPFPTLDGQTACDMEAYQGGSKIYNWAVDIVNLNLYMPYDIDFTPDNEDFELSLRLRCTSGHTLSIAVGVDDVSMIDVGAATPTA</sequence>
<feature type="domain" description="CBM-cenC" evidence="4">
    <location>
        <begin position="157"/>
        <end position="232"/>
    </location>
</feature>
<proteinExistence type="predicted"/>
<organism evidence="5 6">
    <name type="scientific">Fusarium austroafricanum</name>
    <dbReference type="NCBI Taxonomy" id="2364996"/>
    <lineage>
        <taxon>Eukaryota</taxon>
        <taxon>Fungi</taxon>
        <taxon>Dikarya</taxon>
        <taxon>Ascomycota</taxon>
        <taxon>Pezizomycotina</taxon>
        <taxon>Sordariomycetes</taxon>
        <taxon>Hypocreomycetidae</taxon>
        <taxon>Hypocreales</taxon>
        <taxon>Nectriaceae</taxon>
        <taxon>Fusarium</taxon>
        <taxon>Fusarium concolor species complex</taxon>
    </lineage>
</organism>
<dbReference type="Gene3D" id="2.60.120.260">
    <property type="entry name" value="Galactose-binding domain-like"/>
    <property type="match status" value="1"/>
</dbReference>
<name>A0A8H4K6V4_9HYPO</name>
<keyword evidence="3" id="KW-0732">Signal</keyword>
<evidence type="ECO:0000313" key="5">
    <source>
        <dbReference type="EMBL" id="KAF4445822.1"/>
    </source>
</evidence>
<dbReference type="GO" id="GO:0016798">
    <property type="term" value="F:hydrolase activity, acting on glycosyl bonds"/>
    <property type="evidence" value="ECO:0007669"/>
    <property type="project" value="InterPro"/>
</dbReference>
<gene>
    <name evidence="5" type="ORF">F53441_10467</name>
</gene>
<evidence type="ECO:0000313" key="6">
    <source>
        <dbReference type="Proteomes" id="UP000605986"/>
    </source>
</evidence>
<feature type="chain" id="PRO_5034457474" description="CBM-cenC domain-containing protein" evidence="3">
    <location>
        <begin position="21"/>
        <end position="317"/>
    </location>
</feature>
<comment type="caution">
    <text evidence="5">The sequence shown here is derived from an EMBL/GenBank/DDBJ whole genome shotgun (WGS) entry which is preliminary data.</text>
</comment>
<dbReference type="AlphaFoldDB" id="A0A8H4K6V4"/>
<dbReference type="EMBL" id="JAADJG010000498">
    <property type="protein sequence ID" value="KAF4445822.1"/>
    <property type="molecule type" value="Genomic_DNA"/>
</dbReference>
<evidence type="ECO:0000256" key="2">
    <source>
        <dbReference type="SAM" id="MobiDB-lite"/>
    </source>
</evidence>
<evidence type="ECO:0000259" key="4">
    <source>
        <dbReference type="Pfam" id="PF02018"/>
    </source>
</evidence>
<dbReference type="Proteomes" id="UP000605986">
    <property type="component" value="Unassembled WGS sequence"/>
</dbReference>
<feature type="signal peptide" evidence="3">
    <location>
        <begin position="1"/>
        <end position="20"/>
    </location>
</feature>